<dbReference type="InterPro" id="IPR019734">
    <property type="entry name" value="TPR_rpt"/>
</dbReference>
<dbReference type="KEGG" id="pda:103724370"/>
<dbReference type="SUPFAM" id="SSF48452">
    <property type="entry name" value="TPR-like"/>
    <property type="match status" value="1"/>
</dbReference>
<accession>A0A8B7D5S1</accession>
<protein>
    <submittedName>
        <fullName evidence="2">SET and MYND domain-containing protein 4 isoform X1</fullName>
    </submittedName>
</protein>
<proteinExistence type="predicted"/>
<dbReference type="InterPro" id="IPR046341">
    <property type="entry name" value="SET_dom_sf"/>
</dbReference>
<dbReference type="Gene3D" id="2.170.270.10">
    <property type="entry name" value="SET domain"/>
    <property type="match status" value="1"/>
</dbReference>
<organism evidence="1 2">
    <name type="scientific">Phoenix dactylifera</name>
    <name type="common">Date palm</name>
    <dbReference type="NCBI Taxonomy" id="42345"/>
    <lineage>
        <taxon>Eukaryota</taxon>
        <taxon>Viridiplantae</taxon>
        <taxon>Streptophyta</taxon>
        <taxon>Embryophyta</taxon>
        <taxon>Tracheophyta</taxon>
        <taxon>Spermatophyta</taxon>
        <taxon>Magnoliopsida</taxon>
        <taxon>Liliopsida</taxon>
        <taxon>Arecaceae</taxon>
        <taxon>Coryphoideae</taxon>
        <taxon>Phoeniceae</taxon>
        <taxon>Phoenix</taxon>
    </lineage>
</organism>
<evidence type="ECO:0000313" key="1">
    <source>
        <dbReference type="Proteomes" id="UP000228380"/>
    </source>
</evidence>
<dbReference type="PANTHER" id="PTHR47337:SF1">
    <property type="entry name" value="TETRATRICOPEPTIDE REPEAT (TPR)-LIKE SUPERFAMILY PROTEIN"/>
    <property type="match status" value="1"/>
</dbReference>
<gene>
    <name evidence="2" type="primary">LOC103724370</name>
</gene>
<dbReference type="Proteomes" id="UP000228380">
    <property type="component" value="Unplaced"/>
</dbReference>
<dbReference type="GeneID" id="103724370"/>
<dbReference type="PANTHER" id="PTHR47337">
    <property type="entry name" value="TETRATRICOPEPTIDE REPEAT (TPR)-LIKE SUPERFAMILY PROTEIN"/>
    <property type="match status" value="1"/>
</dbReference>
<dbReference type="OrthoDB" id="1926212at2759"/>
<dbReference type="AlphaFoldDB" id="A0A8B7D5S1"/>
<dbReference type="Gene3D" id="1.25.40.10">
    <property type="entry name" value="Tetratricopeptide repeat domain"/>
    <property type="match status" value="2"/>
</dbReference>
<name>A0A8B7D5S1_PHODC</name>
<sequence length="798" mass="88780">MERLKSLIPNDLKRMIGESTTENLTSTCSSLLEFFRPLPQFQHVIKELTDPEMALCRKSKAAALDSKQKGNECFSKGDYVKALSYYSQALRYAPLNYDDIDVNLAATLYVNRASSMHKLGLLEECIHDCNRAIALSPGYVKAWYRRGKANASLKCYEVAIPDLEVAFSMEDTLPRKNHIKEELKMVLSKLNSTKGASISTNNNKNEKLAASAESYHIALQCVFIPSKGRGMTSADDIPPASLLHTEEPLAAIVMKSCRETHCHFCFSEVPADVLFCHSCTIPIYCSQHCQEQAGGQQFLRNEGSFTVQKCLSAELEKHVMNASLANQVSCAAADMNIKKNPEHRHECGGAHWSAVLPHDVVLAGRVMSKYIEKKSSGKISNPLETLEFAHNYCQIPLANKLELHIYATVLSYCLQNYYGSDFPSIGASVSQLVLLISQVKVNSMAVVHMNSLDGHEALKKPLKLSTIENAFTCNTEQARVGQAIYSTGSLFNHSCQPNIHAYFLARMLLIRSTEFVPAWNPLELSYGPQVGQLDLQGRQNLLEEQYSFKCQCSSCSELNLSDLIINAFRCSHPGCLGVVSHVAHYKKIEDDLLQVSGPSYSCKLSLPFSKHKMDISKVAHMLLKDKGVTCDIYPGYCLSCGFYRDLKSSVTASNSAMLNIQRLRDSLNSKEVPEISISDALESLSHLKLIWHPYSKVVAEAEDNIAEAYVRIGDFERAMNHCIASIEILNKLYHAEHIVIGHELMKLTSIQLSLDDHAAARSSIKRAEAIFSLYYGSHVTKIFPYIEALKREAGSLAC</sequence>
<keyword evidence="1" id="KW-1185">Reference proteome</keyword>
<dbReference type="SUPFAM" id="SSF82199">
    <property type="entry name" value="SET domain"/>
    <property type="match status" value="1"/>
</dbReference>
<dbReference type="InterPro" id="IPR011990">
    <property type="entry name" value="TPR-like_helical_dom_sf"/>
</dbReference>
<evidence type="ECO:0000313" key="2">
    <source>
        <dbReference type="RefSeq" id="XP_008813823.1"/>
    </source>
</evidence>
<reference evidence="2" key="1">
    <citation type="submission" date="2025-08" db="UniProtKB">
        <authorList>
            <consortium name="RefSeq"/>
        </authorList>
    </citation>
    <scope>IDENTIFICATION</scope>
    <source>
        <tissue evidence="2">Young leaves</tissue>
    </source>
</reference>
<dbReference type="SMART" id="SM00028">
    <property type="entry name" value="TPR"/>
    <property type="match status" value="4"/>
</dbReference>
<dbReference type="RefSeq" id="XP_008813823.1">
    <property type="nucleotide sequence ID" value="XM_008815601.3"/>
</dbReference>